<dbReference type="Proteomes" id="UP000217507">
    <property type="component" value="Plasmid Plasmid4 dna"/>
</dbReference>
<geneLocation type="plasmid" evidence="1">
    <name>plasmid4</name>
</geneLocation>
<accession>A0A1Z4KX44</accession>
<sequence>MTMEKALQDITSGDNQWIAIRSHAQKYQASHVALYITFRRFDNKAKTDFDILGDVLKAQKNALGKGVILFMLNIFD</sequence>
<name>A0A1Z4KX44_ANAVA</name>
<evidence type="ECO:0000313" key="1">
    <source>
        <dbReference type="EMBL" id="BAY73556.1"/>
    </source>
</evidence>
<organism evidence="1 2">
    <name type="scientific">Trichormus variabilis NIES-23</name>
    <dbReference type="NCBI Taxonomy" id="1973479"/>
    <lineage>
        <taxon>Bacteria</taxon>
        <taxon>Bacillati</taxon>
        <taxon>Cyanobacteriota</taxon>
        <taxon>Cyanophyceae</taxon>
        <taxon>Nostocales</taxon>
        <taxon>Nostocaceae</taxon>
        <taxon>Trichormus</taxon>
    </lineage>
</organism>
<protein>
    <submittedName>
        <fullName evidence="1">Uncharacterized protein</fullName>
    </submittedName>
</protein>
<keyword evidence="1" id="KW-0614">Plasmid</keyword>
<evidence type="ECO:0000313" key="2">
    <source>
        <dbReference type="Proteomes" id="UP000217507"/>
    </source>
</evidence>
<reference evidence="1 2" key="1">
    <citation type="submission" date="2017-06" db="EMBL/GenBank/DDBJ databases">
        <title>Genome sequencing of cyanobaciteial culture collection at National Institute for Environmental Studies (NIES).</title>
        <authorList>
            <person name="Hirose Y."/>
            <person name="Shimura Y."/>
            <person name="Fujisawa T."/>
            <person name="Nakamura Y."/>
            <person name="Kawachi M."/>
        </authorList>
    </citation>
    <scope>NUCLEOTIDE SEQUENCE [LARGE SCALE GENOMIC DNA]</scope>
    <source>
        <strain evidence="1 2">NIES-23</strain>
        <plasmid evidence="2">Plasmid Plasmid4 dna</plasmid>
    </source>
</reference>
<dbReference type="EMBL" id="AP018220">
    <property type="protein sequence ID" value="BAY73556.1"/>
    <property type="molecule type" value="Genomic_DNA"/>
</dbReference>
<proteinExistence type="predicted"/>
<dbReference type="AlphaFoldDB" id="A0A1Z4KX44"/>
<gene>
    <name evidence="1" type="ORF">NIES23_64080</name>
</gene>